<dbReference type="HOGENOM" id="CLU_020336_50_2_11"/>
<dbReference type="STRING" id="106370.Francci3_3235"/>
<dbReference type="InterPro" id="IPR029058">
    <property type="entry name" value="AB_hydrolase_fold"/>
</dbReference>
<dbReference type="SUPFAM" id="SSF53474">
    <property type="entry name" value="alpha/beta-Hydrolases"/>
    <property type="match status" value="1"/>
</dbReference>
<dbReference type="InterPro" id="IPR000639">
    <property type="entry name" value="Epox_hydrolase-like"/>
</dbReference>
<name>Q2J800_FRACC</name>
<dbReference type="PANTHER" id="PTHR46438">
    <property type="entry name" value="ALPHA/BETA-HYDROLASES SUPERFAMILY PROTEIN"/>
    <property type="match status" value="1"/>
</dbReference>
<keyword evidence="3" id="KW-1185">Reference proteome</keyword>
<dbReference type="AlphaFoldDB" id="Q2J800"/>
<dbReference type="Pfam" id="PF00561">
    <property type="entry name" value="Abhydrolase_1"/>
    <property type="match status" value="1"/>
</dbReference>
<dbReference type="KEGG" id="fra:Francci3_3235"/>
<dbReference type="eggNOG" id="COG2267">
    <property type="taxonomic scope" value="Bacteria"/>
</dbReference>
<dbReference type="PhylomeDB" id="Q2J800"/>
<dbReference type="PRINTS" id="PR00111">
    <property type="entry name" value="ABHYDROLASE"/>
</dbReference>
<evidence type="ECO:0000259" key="1">
    <source>
        <dbReference type="Pfam" id="PF00561"/>
    </source>
</evidence>
<gene>
    <name evidence="2" type="ordered locus">Francci3_3235</name>
</gene>
<evidence type="ECO:0000313" key="3">
    <source>
        <dbReference type="Proteomes" id="UP000001937"/>
    </source>
</evidence>
<feature type="domain" description="AB hydrolase-1" evidence="1">
    <location>
        <begin position="69"/>
        <end position="303"/>
    </location>
</feature>
<keyword evidence="2" id="KW-0378">Hydrolase</keyword>
<dbReference type="Gene3D" id="3.40.50.1820">
    <property type="entry name" value="alpha/beta hydrolase"/>
    <property type="match status" value="1"/>
</dbReference>
<dbReference type="PRINTS" id="PR00412">
    <property type="entry name" value="EPOXHYDRLASE"/>
</dbReference>
<proteinExistence type="predicted"/>
<accession>Q2J800</accession>
<dbReference type="Proteomes" id="UP000001937">
    <property type="component" value="Chromosome"/>
</dbReference>
<dbReference type="GO" id="GO:0016787">
    <property type="term" value="F:hydrolase activity"/>
    <property type="evidence" value="ECO:0007669"/>
    <property type="project" value="UniProtKB-KW"/>
</dbReference>
<evidence type="ECO:0000313" key="2">
    <source>
        <dbReference type="EMBL" id="ABD12592.1"/>
    </source>
</evidence>
<organism evidence="2 3">
    <name type="scientific">Frankia casuarinae (strain DSM 45818 / CECT 9043 / HFP020203 / CcI3)</name>
    <dbReference type="NCBI Taxonomy" id="106370"/>
    <lineage>
        <taxon>Bacteria</taxon>
        <taxon>Bacillati</taxon>
        <taxon>Actinomycetota</taxon>
        <taxon>Actinomycetes</taxon>
        <taxon>Frankiales</taxon>
        <taxon>Frankiaceae</taxon>
        <taxon>Frankia</taxon>
    </lineage>
</organism>
<dbReference type="InterPro" id="IPR000073">
    <property type="entry name" value="AB_hydrolase_1"/>
</dbReference>
<sequence length="316" mass="35801">MSCAVARIYMLSIISLFLLGFLAVSFFAYGVEPGRNLKETPSFLKERTTRYMDIGDTRLHYLKQGAGRPVILLHGGGTWLYSFRKNIDELAREHTVYALDMPGHGFTTYQDPATLTLAGFATLLKDFLAKQGIVQADFIGSSWGGGWALYFAEVYPDEVGRIVLIDATGTAEIAAHDGSSWKYLSYPLVGELLVHFFSFGNVRKDIHENLFSNPSAVSDAEIRQIYIPITYSRNLKAQYILQRNLNWSEVDRHLEKVHNETLVIWGKDDRYIPIKFGQNLEARLPNARFVSIENAGHLPHEEQPERVNALLLKFLQ</sequence>
<reference evidence="2 3" key="1">
    <citation type="journal article" date="2007" name="Genome Res.">
        <title>Genome characteristics of facultatively symbiotic Frankia sp. strains reflect host range and host plant biogeography.</title>
        <authorList>
            <person name="Normand P."/>
            <person name="Lapierre P."/>
            <person name="Tisa L.S."/>
            <person name="Gogarten J.P."/>
            <person name="Alloisio N."/>
            <person name="Bagnarol E."/>
            <person name="Bassi C.A."/>
            <person name="Berry A.M."/>
            <person name="Bickhart D.M."/>
            <person name="Choisne N."/>
            <person name="Couloux A."/>
            <person name="Cournoyer B."/>
            <person name="Cruveiller S."/>
            <person name="Daubin V."/>
            <person name="Demange N."/>
            <person name="Francino M.P."/>
            <person name="Goltsman E."/>
            <person name="Huang Y."/>
            <person name="Kopp O.R."/>
            <person name="Labarre L."/>
            <person name="Lapidus A."/>
            <person name="Lavire C."/>
            <person name="Marechal J."/>
            <person name="Martinez M."/>
            <person name="Mastronunzio J.E."/>
            <person name="Mullin B.C."/>
            <person name="Niemann J."/>
            <person name="Pujic P."/>
            <person name="Rawnsley T."/>
            <person name="Rouy Z."/>
            <person name="Schenowitz C."/>
            <person name="Sellstedt A."/>
            <person name="Tavares F."/>
            <person name="Tomkins J.P."/>
            <person name="Vallenet D."/>
            <person name="Valverde C."/>
            <person name="Wall L.G."/>
            <person name="Wang Y."/>
            <person name="Medigue C."/>
            <person name="Benson D.R."/>
        </authorList>
    </citation>
    <scope>NUCLEOTIDE SEQUENCE [LARGE SCALE GENOMIC DNA]</scope>
    <source>
        <strain evidence="3">DSM 45818 / CECT 9043 / CcI3</strain>
    </source>
</reference>
<dbReference type="ESTHER" id="frasc-q2j800">
    <property type="family name" value="Epoxide_hydrolase"/>
</dbReference>
<dbReference type="EMBL" id="CP000249">
    <property type="protein sequence ID" value="ABD12592.1"/>
    <property type="molecule type" value="Genomic_DNA"/>
</dbReference>
<dbReference type="OrthoDB" id="9808398at2"/>
<protein>
    <submittedName>
        <fullName evidence="2">Alpha/beta hydrolase fold</fullName>
    </submittedName>
</protein>